<evidence type="ECO:0000259" key="8">
    <source>
        <dbReference type="PROSITE" id="PS50113"/>
    </source>
</evidence>
<dbReference type="InterPro" id="IPR000014">
    <property type="entry name" value="PAS"/>
</dbReference>
<dbReference type="InterPro" id="IPR000792">
    <property type="entry name" value="Tscrpt_reg_LuxR_C"/>
</dbReference>
<reference evidence="9 10" key="1">
    <citation type="submission" date="2016-03" db="EMBL/GenBank/DDBJ databases">
        <authorList>
            <person name="Ploux O."/>
        </authorList>
    </citation>
    <scope>NUCLEOTIDE SEQUENCE [LARGE SCALE GENOMIC DNA]</scope>
    <source>
        <strain evidence="9 10">R-45363</strain>
    </source>
</reference>
<dbReference type="InterPro" id="IPR016032">
    <property type="entry name" value="Sig_transdc_resp-reg_C-effctor"/>
</dbReference>
<dbReference type="EMBL" id="LUUG01000051">
    <property type="protein sequence ID" value="OAI07307.1"/>
    <property type="molecule type" value="Genomic_DNA"/>
</dbReference>
<dbReference type="InterPro" id="IPR001610">
    <property type="entry name" value="PAC"/>
</dbReference>
<protein>
    <recommendedName>
        <fullName evidence="2">histidine kinase</fullName>
        <ecNumber evidence="2">2.7.13.3</ecNumber>
    </recommendedName>
</protein>
<dbReference type="NCBIfam" id="TIGR00229">
    <property type="entry name" value="sensory_box"/>
    <property type="match status" value="3"/>
</dbReference>
<feature type="domain" description="PAC" evidence="8">
    <location>
        <begin position="201"/>
        <end position="253"/>
    </location>
</feature>
<feature type="domain" description="HTH luxR-type" evidence="6">
    <location>
        <begin position="531"/>
        <end position="596"/>
    </location>
</feature>
<gene>
    <name evidence="9" type="ORF">A1332_09265</name>
</gene>
<dbReference type="PANTHER" id="PTHR43304:SF1">
    <property type="entry name" value="PAC DOMAIN-CONTAINING PROTEIN"/>
    <property type="match status" value="1"/>
</dbReference>
<dbReference type="PRINTS" id="PR00038">
    <property type="entry name" value="HTHLUXR"/>
</dbReference>
<name>A0A177MNB0_METMH</name>
<dbReference type="SMART" id="SM00421">
    <property type="entry name" value="HTH_LUXR"/>
    <property type="match status" value="1"/>
</dbReference>
<dbReference type="PROSITE" id="PS50113">
    <property type="entry name" value="PAC"/>
    <property type="match status" value="3"/>
</dbReference>
<dbReference type="PANTHER" id="PTHR43304">
    <property type="entry name" value="PHYTOCHROME-LIKE PROTEIN CPH1"/>
    <property type="match status" value="1"/>
</dbReference>
<dbReference type="SUPFAM" id="SSF55785">
    <property type="entry name" value="PYP-like sensor domain (PAS domain)"/>
    <property type="match status" value="4"/>
</dbReference>
<dbReference type="GO" id="GO:0006355">
    <property type="term" value="P:regulation of DNA-templated transcription"/>
    <property type="evidence" value="ECO:0007669"/>
    <property type="project" value="InterPro"/>
</dbReference>
<dbReference type="FunFam" id="3.30.450.20:FF:000099">
    <property type="entry name" value="Sensory box sensor histidine kinase"/>
    <property type="match status" value="1"/>
</dbReference>
<dbReference type="Pfam" id="PF08448">
    <property type="entry name" value="PAS_4"/>
    <property type="match status" value="1"/>
</dbReference>
<keyword evidence="4" id="KW-0808">Transferase</keyword>
<dbReference type="SUPFAM" id="SSF46894">
    <property type="entry name" value="C-terminal effector domain of the bipartite response regulators"/>
    <property type="match status" value="1"/>
</dbReference>
<dbReference type="Pfam" id="PF08447">
    <property type="entry name" value="PAS_3"/>
    <property type="match status" value="3"/>
</dbReference>
<dbReference type="Proteomes" id="UP000078090">
    <property type="component" value="Unassembled WGS sequence"/>
</dbReference>
<dbReference type="InterPro" id="IPR000700">
    <property type="entry name" value="PAS-assoc_C"/>
</dbReference>
<dbReference type="EC" id="2.7.13.3" evidence="2"/>
<sequence length="601" mass="67716">MLEKSIGQSAAILNSDFIAIAIIKDRHIVWANAAMHRIFAYEPDELINLATRNLFLDQGSYETFGREAYAAIAEGSTYTGIIPQKRKDGSTGWYEFNISSFGDCSDVAVGAIVDRTASYQALQKLEVSESRYRSVVEDQTEVISRFLPDGTFVFVNDVYCRVFGKVADELIGHRWHPASHPDDIPMIEARLSEMSLDHPVVTIENRVYVAGGELRWMQFVNRGFYDIGGTLREIQSVGRDITVQREALTSLQASEERYRTLVETTSVVTWFCPSNGLQVAPQPAWMAFTGQTAEEMLGAGWAKVVHPDDVEAAAALWQSAVERGEPFLNTHRIRRHDGVWRWMSVRAVPIRDRQGRILEWMGMGQDVTEQKQAEMALAESEEQLEMALAASGLVLWDWHIPERKVTAGNRWLELLGYNAEELGHNEDDWMDLVNPKDLESFKQKISAHLQGETASFESEHRLRHKDGHWVSVEARGRVTLRDRQNSPLRMVGTILDISQRKRLNEEGVDLLKRIELLIRDSSSPLTANAENVKAAESLTKRQRQILGMIATGMTSAEIGKQLHLATPTVISHRRNLMANLGLHSTAEVTRFAIDHGLITTK</sequence>
<evidence type="ECO:0000313" key="10">
    <source>
        <dbReference type="Proteomes" id="UP000078090"/>
    </source>
</evidence>
<dbReference type="GO" id="GO:0004673">
    <property type="term" value="F:protein histidine kinase activity"/>
    <property type="evidence" value="ECO:0007669"/>
    <property type="project" value="UniProtKB-EC"/>
</dbReference>
<dbReference type="InterPro" id="IPR013656">
    <property type="entry name" value="PAS_4"/>
</dbReference>
<evidence type="ECO:0000259" key="6">
    <source>
        <dbReference type="PROSITE" id="PS50043"/>
    </source>
</evidence>
<evidence type="ECO:0000259" key="7">
    <source>
        <dbReference type="PROSITE" id="PS50112"/>
    </source>
</evidence>
<feature type="domain" description="PAS" evidence="7">
    <location>
        <begin position="413"/>
        <end position="452"/>
    </location>
</feature>
<feature type="domain" description="PAC" evidence="8">
    <location>
        <begin position="456"/>
        <end position="509"/>
    </location>
</feature>
<dbReference type="CDD" id="cd06170">
    <property type="entry name" value="LuxR_C_like"/>
    <property type="match status" value="1"/>
</dbReference>
<dbReference type="AlphaFoldDB" id="A0A177MNB0"/>
<dbReference type="OrthoDB" id="5571442at2"/>
<dbReference type="SMART" id="SM00086">
    <property type="entry name" value="PAC"/>
    <property type="match status" value="4"/>
</dbReference>
<dbReference type="GO" id="GO:0003677">
    <property type="term" value="F:DNA binding"/>
    <property type="evidence" value="ECO:0007669"/>
    <property type="project" value="InterPro"/>
</dbReference>
<dbReference type="InterPro" id="IPR052162">
    <property type="entry name" value="Sensor_kinase/Photoreceptor"/>
</dbReference>
<evidence type="ECO:0000256" key="1">
    <source>
        <dbReference type="ARBA" id="ARBA00000085"/>
    </source>
</evidence>
<accession>A0A177MNB0</accession>
<feature type="domain" description="PAC" evidence="8">
    <location>
        <begin position="327"/>
        <end position="379"/>
    </location>
</feature>
<dbReference type="InterPro" id="IPR013655">
    <property type="entry name" value="PAS_fold_3"/>
</dbReference>
<dbReference type="PROSITE" id="PS50112">
    <property type="entry name" value="PAS"/>
    <property type="match status" value="3"/>
</dbReference>
<feature type="domain" description="PAS" evidence="7">
    <location>
        <begin position="254"/>
        <end position="324"/>
    </location>
</feature>
<feature type="domain" description="PAS" evidence="7">
    <location>
        <begin position="128"/>
        <end position="198"/>
    </location>
</feature>
<evidence type="ECO:0000256" key="3">
    <source>
        <dbReference type="ARBA" id="ARBA00022553"/>
    </source>
</evidence>
<evidence type="ECO:0000256" key="2">
    <source>
        <dbReference type="ARBA" id="ARBA00012438"/>
    </source>
</evidence>
<keyword evidence="5" id="KW-0418">Kinase</keyword>
<dbReference type="InterPro" id="IPR035965">
    <property type="entry name" value="PAS-like_dom_sf"/>
</dbReference>
<dbReference type="PROSITE" id="PS50043">
    <property type="entry name" value="HTH_LUXR_2"/>
    <property type="match status" value="1"/>
</dbReference>
<dbReference type="SMART" id="SM00091">
    <property type="entry name" value="PAS"/>
    <property type="match status" value="4"/>
</dbReference>
<proteinExistence type="predicted"/>
<evidence type="ECO:0000256" key="5">
    <source>
        <dbReference type="ARBA" id="ARBA00022777"/>
    </source>
</evidence>
<organism evidence="9 10">
    <name type="scientific">Methylomonas methanica</name>
    <dbReference type="NCBI Taxonomy" id="421"/>
    <lineage>
        <taxon>Bacteria</taxon>
        <taxon>Pseudomonadati</taxon>
        <taxon>Pseudomonadota</taxon>
        <taxon>Gammaproteobacteria</taxon>
        <taxon>Methylococcales</taxon>
        <taxon>Methylococcaceae</taxon>
        <taxon>Methylomonas</taxon>
    </lineage>
</organism>
<dbReference type="RefSeq" id="WP_064007627.1">
    <property type="nucleotide sequence ID" value="NZ_LUUG01000051.1"/>
</dbReference>
<dbReference type="Gene3D" id="3.30.450.20">
    <property type="entry name" value="PAS domain"/>
    <property type="match status" value="4"/>
</dbReference>
<dbReference type="CDD" id="cd00130">
    <property type="entry name" value="PAS"/>
    <property type="match status" value="4"/>
</dbReference>
<dbReference type="InterPro" id="IPR036388">
    <property type="entry name" value="WH-like_DNA-bd_sf"/>
</dbReference>
<dbReference type="Gene3D" id="1.10.10.10">
    <property type="entry name" value="Winged helix-like DNA-binding domain superfamily/Winged helix DNA-binding domain"/>
    <property type="match status" value="1"/>
</dbReference>
<evidence type="ECO:0000256" key="4">
    <source>
        <dbReference type="ARBA" id="ARBA00022679"/>
    </source>
</evidence>
<comment type="caution">
    <text evidence="9">The sequence shown here is derived from an EMBL/GenBank/DDBJ whole genome shotgun (WGS) entry which is preliminary data.</text>
</comment>
<evidence type="ECO:0000313" key="9">
    <source>
        <dbReference type="EMBL" id="OAI07307.1"/>
    </source>
</evidence>
<dbReference type="Pfam" id="PF00196">
    <property type="entry name" value="GerE"/>
    <property type="match status" value="1"/>
</dbReference>
<comment type="catalytic activity">
    <reaction evidence="1">
        <text>ATP + protein L-histidine = ADP + protein N-phospho-L-histidine.</text>
        <dbReference type="EC" id="2.7.13.3"/>
    </reaction>
</comment>
<keyword evidence="3" id="KW-0597">Phosphoprotein</keyword>